<gene>
    <name evidence="2" type="ORF">GCM10023262_11880</name>
</gene>
<feature type="transmembrane region" description="Helical" evidence="1">
    <location>
        <begin position="28"/>
        <end position="48"/>
    </location>
</feature>
<dbReference type="RefSeq" id="WP_345119216.1">
    <property type="nucleotide sequence ID" value="NZ_BAABJA010000007.1"/>
</dbReference>
<reference evidence="3" key="1">
    <citation type="journal article" date="2019" name="Int. J. Syst. Evol. Microbiol.">
        <title>The Global Catalogue of Microorganisms (GCM) 10K type strain sequencing project: providing services to taxonomists for standard genome sequencing and annotation.</title>
        <authorList>
            <consortium name="The Broad Institute Genomics Platform"/>
            <consortium name="The Broad Institute Genome Sequencing Center for Infectious Disease"/>
            <person name="Wu L."/>
            <person name="Ma J."/>
        </authorList>
    </citation>
    <scope>NUCLEOTIDE SEQUENCE [LARGE SCALE GENOMIC DNA]</scope>
    <source>
        <strain evidence="3">JCM 17714</strain>
    </source>
</reference>
<keyword evidence="1" id="KW-1133">Transmembrane helix</keyword>
<evidence type="ECO:0000256" key="1">
    <source>
        <dbReference type="SAM" id="Phobius"/>
    </source>
</evidence>
<sequence>MRVHVGGGAYGCVCVAGMPMAGICRSHWYWFLLLVLGRLLLVLVDAAFGGSSWSGL</sequence>
<organism evidence="2 3">
    <name type="scientific">Bartonella pachyuromydis</name>
    <dbReference type="NCBI Taxonomy" id="931097"/>
    <lineage>
        <taxon>Bacteria</taxon>
        <taxon>Pseudomonadati</taxon>
        <taxon>Pseudomonadota</taxon>
        <taxon>Alphaproteobacteria</taxon>
        <taxon>Hyphomicrobiales</taxon>
        <taxon>Bartonellaceae</taxon>
        <taxon>Bartonella</taxon>
    </lineage>
</organism>
<keyword evidence="1" id="KW-0472">Membrane</keyword>
<dbReference type="Proteomes" id="UP001501699">
    <property type="component" value="Unassembled WGS sequence"/>
</dbReference>
<accession>A0ABP8VJC8</accession>
<evidence type="ECO:0008006" key="4">
    <source>
        <dbReference type="Google" id="ProtNLM"/>
    </source>
</evidence>
<protein>
    <recommendedName>
        <fullName evidence="4">Transmembrane protein</fullName>
    </recommendedName>
</protein>
<comment type="caution">
    <text evidence="2">The sequence shown here is derived from an EMBL/GenBank/DDBJ whole genome shotgun (WGS) entry which is preliminary data.</text>
</comment>
<dbReference type="EMBL" id="BAABJA010000007">
    <property type="protein sequence ID" value="GAA4664724.1"/>
    <property type="molecule type" value="Genomic_DNA"/>
</dbReference>
<name>A0ABP8VJC8_9HYPH</name>
<keyword evidence="3" id="KW-1185">Reference proteome</keyword>
<proteinExistence type="predicted"/>
<keyword evidence="1" id="KW-0812">Transmembrane</keyword>
<evidence type="ECO:0000313" key="3">
    <source>
        <dbReference type="Proteomes" id="UP001501699"/>
    </source>
</evidence>
<evidence type="ECO:0000313" key="2">
    <source>
        <dbReference type="EMBL" id="GAA4664724.1"/>
    </source>
</evidence>